<comment type="caution">
    <text evidence="9">The sequence shown here is derived from an EMBL/GenBank/DDBJ whole genome shotgun (WGS) entry which is preliminary data.</text>
</comment>
<dbReference type="Gene3D" id="3.30.70.330">
    <property type="match status" value="1"/>
</dbReference>
<proteinExistence type="predicted"/>
<keyword evidence="5" id="KW-0694">RNA-binding</keyword>
<dbReference type="PANTHER" id="PTHR12308">
    <property type="entry name" value="ANOCTAMIN"/>
    <property type="match status" value="1"/>
</dbReference>
<dbReference type="Pfam" id="PF04547">
    <property type="entry name" value="Anoctamin"/>
    <property type="match status" value="1"/>
</dbReference>
<comment type="subcellular location">
    <subcellularLocation>
        <location evidence="1">Membrane</location>
        <topology evidence="1">Multi-pass membrane protein</topology>
    </subcellularLocation>
</comment>
<dbReference type="SMART" id="SM00360">
    <property type="entry name" value="RRM"/>
    <property type="match status" value="1"/>
</dbReference>
<evidence type="ECO:0000256" key="6">
    <source>
        <dbReference type="SAM" id="MobiDB-lite"/>
    </source>
</evidence>
<evidence type="ECO:0000313" key="9">
    <source>
        <dbReference type="EMBL" id="KAK9414320.1"/>
    </source>
</evidence>
<feature type="compositionally biased region" description="Basic and acidic residues" evidence="6">
    <location>
        <begin position="1013"/>
        <end position="1025"/>
    </location>
</feature>
<feature type="compositionally biased region" description="Low complexity" evidence="6">
    <location>
        <begin position="995"/>
        <end position="1005"/>
    </location>
</feature>
<evidence type="ECO:0000256" key="1">
    <source>
        <dbReference type="ARBA" id="ARBA00004141"/>
    </source>
</evidence>
<feature type="transmembrane region" description="Helical" evidence="7">
    <location>
        <begin position="344"/>
        <end position="364"/>
    </location>
</feature>
<dbReference type="SUPFAM" id="SSF54928">
    <property type="entry name" value="RNA-binding domain, RBD"/>
    <property type="match status" value="1"/>
</dbReference>
<evidence type="ECO:0000313" key="10">
    <source>
        <dbReference type="Proteomes" id="UP001408356"/>
    </source>
</evidence>
<dbReference type="InterPro" id="IPR034201">
    <property type="entry name" value="RNPS1_RRM"/>
</dbReference>
<feature type="domain" description="RRM" evidence="8">
    <location>
        <begin position="817"/>
        <end position="895"/>
    </location>
</feature>
<gene>
    <name evidence="9" type="ORF">SUNI508_02419</name>
</gene>
<evidence type="ECO:0000259" key="8">
    <source>
        <dbReference type="PROSITE" id="PS50102"/>
    </source>
</evidence>
<reference evidence="9 10" key="1">
    <citation type="journal article" date="2024" name="J. Plant Pathol.">
        <title>Sequence and assembly of the genome of Seiridium unicorne, isolate CBS 538.82, causal agent of cypress canker disease.</title>
        <authorList>
            <person name="Scali E."/>
            <person name="Rocca G.D."/>
            <person name="Danti R."/>
            <person name="Garbelotto M."/>
            <person name="Barberini S."/>
            <person name="Baroncelli R."/>
            <person name="Emiliani G."/>
        </authorList>
    </citation>
    <scope>NUCLEOTIDE SEQUENCE [LARGE SCALE GENOMIC DNA]</scope>
    <source>
        <strain evidence="9 10">BM-138-508</strain>
    </source>
</reference>
<feature type="transmembrane region" description="Helical" evidence="7">
    <location>
        <begin position="156"/>
        <end position="183"/>
    </location>
</feature>
<feature type="region of interest" description="Disordered" evidence="6">
    <location>
        <begin position="899"/>
        <end position="1045"/>
    </location>
</feature>
<feature type="compositionally biased region" description="Low complexity" evidence="6">
    <location>
        <begin position="974"/>
        <end position="986"/>
    </location>
</feature>
<name>A0ABR2UI70_9PEZI</name>
<feature type="compositionally biased region" description="Gly residues" evidence="6">
    <location>
        <begin position="921"/>
        <end position="950"/>
    </location>
</feature>
<sequence>MEGQFNFSVSRADTFPQHIPRTGDQVGLTYNDKYVVHYDFTDLDNEAAAEELACLCSDIEHAGLQSEVRAGEGKTLLIFVRASQELLSSEIHKSRVKDWLYGITKTQPQVDKKSKSQSVNNAFESESILCVYRLLNWSKENGGAGITPGFGKWENVAFYFAYMQTYLLFLAFPAATGVLAWAFLPKYSLVYAILTLLGCTIFLEYWKILQADLSIRWSVRGVAALKTNRPNFHYDKVIIDESGRRKHYYPKWKSFARQSLQIPFFAFCLLALGIIITLVFALEVLVSEVYDGPYQGYLEYAPTLILAAGLPYMNSFLEDVATRLAEFENHRTKDNFGMSLTQKLFVLSFIVNYLPILLTAFVYIPLGNRIVPWLGANLPGTLGNSLDDHFFDRDPDRLRNEVIALTLTGQLSDMFEEMVVPYVMHRLKSWWHAYRASRSHFSNTKVDDPSEKAFLLTVRRQASLPPYNVQDDISEMVIQFGYLALFSPVWPLVSVGFLINNWIELRSDFLKICIEHQRPHPVRTDGIGPWIHSLDALTWMGSVCTAAVVHMFGTETGSGNTVLGKALSGVGWWSLPITIFVSEHIFLVLRALVRTVLQRVGSEEVRKERNERYARRSKYMDELEAANRATEMLDVGAVQRRKSVRMADADIFWTKQVEKGSSTEAGIELIKALGQSKKASRGIRKLKFLWMSHTTPLSSSGSGAKPGLGTNEQVPILAPKFWSSIPELELLGVSLGSLLHLSNKPTQTPRWILDRLRVSVMLAQSPRAHDTAGHRRQRAVVARPADRSPLQVVAMAGTAAAAEVGVAAGVAIAKVVAGIVVEKLTKNINEDHLREIFGQYGSIRDLDLPMNRQFNTNRGTAYILYVHEADAEAAIAHMHEAQLDGAVINVSIVLPRRKFSQSPPTASRGANIDPRVPAPGPRGGFAGGPRGPRGGGFGGPSFGGGPGGGRPRSPARFGGGRQGRGRDREANNYRPGTRSPSYSRSRSPPPRRGRSPSYDSRSRSPAPRRRGGGRRDSFDDRDTRRRSPSYDGYRSRSRSRGRDFR</sequence>
<evidence type="ECO:0000256" key="2">
    <source>
        <dbReference type="ARBA" id="ARBA00022692"/>
    </source>
</evidence>
<keyword evidence="4 7" id="KW-0472">Membrane</keyword>
<evidence type="ECO:0000256" key="7">
    <source>
        <dbReference type="SAM" id="Phobius"/>
    </source>
</evidence>
<dbReference type="InterPro" id="IPR000504">
    <property type="entry name" value="RRM_dom"/>
</dbReference>
<feature type="transmembrane region" description="Helical" evidence="7">
    <location>
        <begin position="262"/>
        <end position="282"/>
    </location>
</feature>
<feature type="transmembrane region" description="Helical" evidence="7">
    <location>
        <begin position="189"/>
        <end position="206"/>
    </location>
</feature>
<keyword evidence="2 7" id="KW-0812">Transmembrane</keyword>
<evidence type="ECO:0000256" key="5">
    <source>
        <dbReference type="PROSITE-ProRule" id="PRU00176"/>
    </source>
</evidence>
<dbReference type="CDD" id="cd12365">
    <property type="entry name" value="RRM_RNPS1"/>
    <property type="match status" value="1"/>
</dbReference>
<dbReference type="InterPro" id="IPR035979">
    <property type="entry name" value="RBD_domain_sf"/>
</dbReference>
<dbReference type="InterPro" id="IPR049452">
    <property type="entry name" value="Anoctamin_TM"/>
</dbReference>
<dbReference type="EMBL" id="JARVKF010000429">
    <property type="protein sequence ID" value="KAK9414320.1"/>
    <property type="molecule type" value="Genomic_DNA"/>
</dbReference>
<protein>
    <submittedName>
        <fullName evidence="9">Calcium-activated chloride channel-domain-containing protein</fullName>
    </submittedName>
</protein>
<dbReference type="Pfam" id="PF00076">
    <property type="entry name" value="RRM_1"/>
    <property type="match status" value="1"/>
</dbReference>
<dbReference type="Proteomes" id="UP001408356">
    <property type="component" value="Unassembled WGS sequence"/>
</dbReference>
<dbReference type="PROSITE" id="PS50102">
    <property type="entry name" value="RRM"/>
    <property type="match status" value="1"/>
</dbReference>
<evidence type="ECO:0000256" key="4">
    <source>
        <dbReference type="ARBA" id="ARBA00023136"/>
    </source>
</evidence>
<organism evidence="9 10">
    <name type="scientific">Seiridium unicorne</name>
    <dbReference type="NCBI Taxonomy" id="138068"/>
    <lineage>
        <taxon>Eukaryota</taxon>
        <taxon>Fungi</taxon>
        <taxon>Dikarya</taxon>
        <taxon>Ascomycota</taxon>
        <taxon>Pezizomycotina</taxon>
        <taxon>Sordariomycetes</taxon>
        <taxon>Xylariomycetidae</taxon>
        <taxon>Amphisphaeriales</taxon>
        <taxon>Sporocadaceae</taxon>
        <taxon>Seiridium</taxon>
    </lineage>
</organism>
<dbReference type="InterPro" id="IPR007632">
    <property type="entry name" value="Anoctamin"/>
</dbReference>
<evidence type="ECO:0000256" key="3">
    <source>
        <dbReference type="ARBA" id="ARBA00022989"/>
    </source>
</evidence>
<dbReference type="InterPro" id="IPR012677">
    <property type="entry name" value="Nucleotide-bd_a/b_plait_sf"/>
</dbReference>
<keyword evidence="10" id="KW-1185">Reference proteome</keyword>
<accession>A0ABR2UI70</accession>
<dbReference type="PANTHER" id="PTHR12308:SF77">
    <property type="entry name" value="MEMBRANE STRESS RESPONSE PROTEIN (IST2), PUTATIVE (AFU_ORTHOLOGUE AFUA_4G03330)-RELATED"/>
    <property type="match status" value="1"/>
</dbReference>
<keyword evidence="3 7" id="KW-1133">Transmembrane helix</keyword>